<dbReference type="Proteomes" id="UP001558613">
    <property type="component" value="Unassembled WGS sequence"/>
</dbReference>
<feature type="compositionally biased region" description="Basic residues" evidence="1">
    <location>
        <begin position="61"/>
        <end position="86"/>
    </location>
</feature>
<protein>
    <submittedName>
        <fullName evidence="2">Uncharacterized protein</fullName>
    </submittedName>
</protein>
<evidence type="ECO:0000313" key="3">
    <source>
        <dbReference type="Proteomes" id="UP001558613"/>
    </source>
</evidence>
<reference evidence="2 3" key="1">
    <citation type="submission" date="2023-09" db="EMBL/GenBank/DDBJ databases">
        <authorList>
            <person name="Wang M."/>
        </authorList>
    </citation>
    <scope>NUCLEOTIDE SEQUENCE [LARGE SCALE GENOMIC DNA]</scope>
    <source>
        <strain evidence="2">GT-2023</strain>
        <tissue evidence="2">Liver</tissue>
    </source>
</reference>
<evidence type="ECO:0000313" key="2">
    <source>
        <dbReference type="EMBL" id="KAL1272203.1"/>
    </source>
</evidence>
<keyword evidence="3" id="KW-1185">Reference proteome</keyword>
<accession>A0ABR3N5N5</accession>
<proteinExistence type="predicted"/>
<gene>
    <name evidence="2" type="ORF">QQF64_028065</name>
</gene>
<organism evidence="2 3">
    <name type="scientific">Cirrhinus molitorella</name>
    <name type="common">mud carp</name>
    <dbReference type="NCBI Taxonomy" id="172907"/>
    <lineage>
        <taxon>Eukaryota</taxon>
        <taxon>Metazoa</taxon>
        <taxon>Chordata</taxon>
        <taxon>Craniata</taxon>
        <taxon>Vertebrata</taxon>
        <taxon>Euteleostomi</taxon>
        <taxon>Actinopterygii</taxon>
        <taxon>Neopterygii</taxon>
        <taxon>Teleostei</taxon>
        <taxon>Ostariophysi</taxon>
        <taxon>Cypriniformes</taxon>
        <taxon>Cyprinidae</taxon>
        <taxon>Labeoninae</taxon>
        <taxon>Labeonini</taxon>
        <taxon>Cirrhinus</taxon>
    </lineage>
</organism>
<dbReference type="EMBL" id="JAYMGO010000006">
    <property type="protein sequence ID" value="KAL1272203.1"/>
    <property type="molecule type" value="Genomic_DNA"/>
</dbReference>
<name>A0ABR3N5N5_9TELE</name>
<evidence type="ECO:0000256" key="1">
    <source>
        <dbReference type="SAM" id="MobiDB-lite"/>
    </source>
</evidence>
<feature type="region of interest" description="Disordered" evidence="1">
    <location>
        <begin position="56"/>
        <end position="86"/>
    </location>
</feature>
<sequence length="86" mass="9685">MDCKANNLKRAELAGIRPRGESESPFTVERATQRVKGSGRGLVHVCRLQSARYVSNTARGTKLKAKTSRKHGKNTSRQRDRRHRLG</sequence>
<comment type="caution">
    <text evidence="2">The sequence shown here is derived from an EMBL/GenBank/DDBJ whole genome shotgun (WGS) entry which is preliminary data.</text>
</comment>